<accession>A0A318XNA4</accession>
<keyword evidence="3 4" id="KW-0131">Cell cycle</keyword>
<dbReference type="InterPro" id="IPR036751">
    <property type="entry name" value="SpoVG_sf"/>
</dbReference>
<reference evidence="5 6" key="1">
    <citation type="submission" date="2018-06" db="EMBL/GenBank/DDBJ databases">
        <title>Genomic Encyclopedia of Type Strains, Phase I: the one thousand microbial genomes (KMG-I) project.</title>
        <authorList>
            <person name="Kyrpides N."/>
        </authorList>
    </citation>
    <scope>NUCLEOTIDE SEQUENCE [LARGE SCALE GENOMIC DNA]</scope>
    <source>
        <strain evidence="5 6">DSM 19573</strain>
    </source>
</reference>
<dbReference type="SUPFAM" id="SSF160537">
    <property type="entry name" value="SpoVG-like"/>
    <property type="match status" value="1"/>
</dbReference>
<dbReference type="HAMAP" id="MF_00819">
    <property type="entry name" value="SpoVG"/>
    <property type="match status" value="1"/>
</dbReference>
<dbReference type="RefSeq" id="WP_110461649.1">
    <property type="nucleotide sequence ID" value="NZ_QKMR01000007.1"/>
</dbReference>
<dbReference type="Gene3D" id="3.30.1120.40">
    <property type="entry name" value="Stage V sporulation protein G"/>
    <property type="match status" value="1"/>
</dbReference>
<dbReference type="GO" id="GO:0030435">
    <property type="term" value="P:sporulation resulting in formation of a cellular spore"/>
    <property type="evidence" value="ECO:0007669"/>
    <property type="project" value="InterPro"/>
</dbReference>
<evidence type="ECO:0000256" key="3">
    <source>
        <dbReference type="ARBA" id="ARBA00023306"/>
    </source>
</evidence>
<keyword evidence="6" id="KW-1185">Reference proteome</keyword>
<name>A0A318XNA4_9FIRM</name>
<sequence>MEITDIRIRKIETEGKMKAVVSVTFDNEFVVHDIKIIESQNGLFMAMPSRKTPDGEFRDIAHPINAQAREKLQNAILASYENL</sequence>
<dbReference type="OrthoDB" id="9796286at2"/>
<dbReference type="AlphaFoldDB" id="A0A318XNA4"/>
<dbReference type="NCBIfam" id="NF009749">
    <property type="entry name" value="PRK13259.1"/>
    <property type="match status" value="1"/>
</dbReference>
<dbReference type="PANTHER" id="PTHR38429:SF1">
    <property type="entry name" value="SEPTATION PROTEIN SPOVG-RELATED"/>
    <property type="match status" value="1"/>
</dbReference>
<dbReference type="InterPro" id="IPR007170">
    <property type="entry name" value="SpoVG"/>
</dbReference>
<dbReference type="EMBL" id="QKMR01000007">
    <property type="protein sequence ID" value="PYG88271.1"/>
    <property type="molecule type" value="Genomic_DNA"/>
</dbReference>
<evidence type="ECO:0000313" key="5">
    <source>
        <dbReference type="EMBL" id="PYG88271.1"/>
    </source>
</evidence>
<evidence type="ECO:0000313" key="6">
    <source>
        <dbReference type="Proteomes" id="UP000248132"/>
    </source>
</evidence>
<keyword evidence="2 4" id="KW-0717">Septation</keyword>
<dbReference type="GO" id="GO:0000917">
    <property type="term" value="P:division septum assembly"/>
    <property type="evidence" value="ECO:0007669"/>
    <property type="project" value="UniProtKB-KW"/>
</dbReference>
<gene>
    <name evidence="4" type="primary">spoVG</name>
    <name evidence="5" type="ORF">LY28_01613</name>
</gene>
<comment type="caution">
    <text evidence="5">The sequence shown here is derived from an EMBL/GenBank/DDBJ whole genome shotgun (WGS) entry which is preliminary data.</text>
</comment>
<evidence type="ECO:0000256" key="2">
    <source>
        <dbReference type="ARBA" id="ARBA00023210"/>
    </source>
</evidence>
<dbReference type="PANTHER" id="PTHR38429">
    <property type="entry name" value="SEPTATION PROTEIN SPOVG-RELATED"/>
    <property type="match status" value="1"/>
</dbReference>
<comment type="function">
    <text evidence="4">Could be involved in septation.</text>
</comment>
<keyword evidence="1 4" id="KW-0132">Cell division</keyword>
<dbReference type="Proteomes" id="UP000248132">
    <property type="component" value="Unassembled WGS sequence"/>
</dbReference>
<organism evidence="5 6">
    <name type="scientific">Ruminiclostridium sufflavum DSM 19573</name>
    <dbReference type="NCBI Taxonomy" id="1121337"/>
    <lineage>
        <taxon>Bacteria</taxon>
        <taxon>Bacillati</taxon>
        <taxon>Bacillota</taxon>
        <taxon>Clostridia</taxon>
        <taxon>Eubacteriales</taxon>
        <taxon>Oscillospiraceae</taxon>
        <taxon>Ruminiclostridium</taxon>
    </lineage>
</organism>
<proteinExistence type="inferred from homology"/>
<comment type="similarity">
    <text evidence="4">Belongs to the SpoVG family.</text>
</comment>
<dbReference type="Pfam" id="PF04026">
    <property type="entry name" value="SpoVG"/>
    <property type="match status" value="1"/>
</dbReference>
<protein>
    <recommendedName>
        <fullName evidence="4">Putative septation protein SpoVG</fullName>
    </recommendedName>
</protein>
<evidence type="ECO:0000256" key="1">
    <source>
        <dbReference type="ARBA" id="ARBA00022618"/>
    </source>
</evidence>
<evidence type="ECO:0000256" key="4">
    <source>
        <dbReference type="HAMAP-Rule" id="MF_00819"/>
    </source>
</evidence>